<dbReference type="InterPro" id="IPR028892">
    <property type="entry name" value="ADE"/>
</dbReference>
<evidence type="ECO:0000313" key="7">
    <source>
        <dbReference type="EMBL" id="GGA94458.1"/>
    </source>
</evidence>
<reference evidence="8" key="1">
    <citation type="journal article" date="2019" name="Int. J. Syst. Evol. Microbiol.">
        <title>The Global Catalogue of Microorganisms (GCM) 10K type strain sequencing project: providing services to taxonomists for standard genome sequencing and annotation.</title>
        <authorList>
            <consortium name="The Broad Institute Genomics Platform"/>
            <consortium name="The Broad Institute Genome Sequencing Center for Infectious Disease"/>
            <person name="Wu L."/>
            <person name="Ma J."/>
        </authorList>
    </citation>
    <scope>NUCLEOTIDE SEQUENCE [LARGE SCALE GENOMIC DNA]</scope>
    <source>
        <strain evidence="8">CGMCC 1.10131</strain>
    </source>
</reference>
<feature type="binding site" evidence="5">
    <location>
        <position position="19"/>
    </location>
    <ligand>
        <name>Zn(2+)</name>
        <dbReference type="ChEBI" id="CHEBI:29105"/>
        <note>catalytic</note>
    </ligand>
</feature>
<dbReference type="CDD" id="cd01320">
    <property type="entry name" value="ADA"/>
    <property type="match status" value="1"/>
</dbReference>
<comment type="caution">
    <text evidence="7">The sequence shown here is derived from an EMBL/GenBank/DDBJ whole genome shotgun (WGS) entry which is preliminary data.</text>
</comment>
<keyword evidence="8" id="KW-1185">Reference proteome</keyword>
<dbReference type="PANTHER" id="PTHR43114:SF6">
    <property type="entry name" value="ADENINE DEAMINASE"/>
    <property type="match status" value="1"/>
</dbReference>
<gene>
    <name evidence="7" type="ORF">GCM10007414_03950</name>
</gene>
<evidence type="ECO:0000256" key="3">
    <source>
        <dbReference type="ARBA" id="ARBA00022833"/>
    </source>
</evidence>
<feature type="active site" description="Proton donor" evidence="5">
    <location>
        <position position="200"/>
    </location>
</feature>
<organism evidence="7 8">
    <name type="scientific">Agarivorans gilvus</name>
    <dbReference type="NCBI Taxonomy" id="680279"/>
    <lineage>
        <taxon>Bacteria</taxon>
        <taxon>Pseudomonadati</taxon>
        <taxon>Pseudomonadota</taxon>
        <taxon>Gammaproteobacteria</taxon>
        <taxon>Alteromonadales</taxon>
        <taxon>Alteromonadaceae</taxon>
        <taxon>Agarivorans</taxon>
    </lineage>
</organism>
<feature type="binding site" evidence="5">
    <location>
        <position position="197"/>
    </location>
    <ligand>
        <name>Zn(2+)</name>
        <dbReference type="ChEBI" id="CHEBI:29105"/>
        <note>catalytic</note>
    </ligand>
</feature>
<dbReference type="Proteomes" id="UP000651977">
    <property type="component" value="Unassembled WGS sequence"/>
</dbReference>
<dbReference type="Pfam" id="PF00962">
    <property type="entry name" value="A_deaminase"/>
    <property type="match status" value="1"/>
</dbReference>
<sequence>MLNIKQFVKNIPKVELHLHIEGSLEPELMFSLAERNAISLPYSSVEQLKQAYQFNNLQEFLDLYYQGAEVLQTEQDFFDLAWAYYQTCQRDNVLHTEIFFDPQTHTERGIDIGTVIKGLMRAKQQAYQQLGVSSEYILCFLRHLSEESAIQTLKAAKPYLSDIVGVGLDSSEQGHPPEKFQRVFAMAKQLGLERVAHAGEEGPAANVKNAWQLLDVSRIDHGVRCLEDEELVAQLAEAQIPLTVCPFSNVKLKVVSNLSEHPLPDMLSKGLAVTINSDDPAYFGGYLLANLEACAETFAWTAQQIADLCLTAVQASYASETRKRELSQLIDNYLAEFN</sequence>
<accession>A0ABQ1HXL0</accession>
<evidence type="ECO:0000256" key="4">
    <source>
        <dbReference type="ARBA" id="ARBA00023080"/>
    </source>
</evidence>
<evidence type="ECO:0000259" key="6">
    <source>
        <dbReference type="Pfam" id="PF00962"/>
    </source>
</evidence>
<dbReference type="NCBIfam" id="NF006850">
    <property type="entry name" value="PRK09358.1-6"/>
    <property type="match status" value="1"/>
</dbReference>
<evidence type="ECO:0000313" key="8">
    <source>
        <dbReference type="Proteomes" id="UP000651977"/>
    </source>
</evidence>
<dbReference type="Gene3D" id="3.20.20.140">
    <property type="entry name" value="Metal-dependent hydrolases"/>
    <property type="match status" value="1"/>
</dbReference>
<dbReference type="NCBIfam" id="TIGR01430">
    <property type="entry name" value="aden_deam"/>
    <property type="match status" value="1"/>
</dbReference>
<keyword evidence="1 5" id="KW-0479">Metal-binding</keyword>
<evidence type="ECO:0000256" key="1">
    <source>
        <dbReference type="ARBA" id="ARBA00022723"/>
    </source>
</evidence>
<dbReference type="PANTHER" id="PTHR43114">
    <property type="entry name" value="ADENINE DEAMINASE"/>
    <property type="match status" value="1"/>
</dbReference>
<feature type="site" description="Important for catalytic activity" evidence="5">
    <location>
        <position position="221"/>
    </location>
</feature>
<keyword evidence="4 5" id="KW-0546">Nucleotide metabolism</keyword>
<dbReference type="SUPFAM" id="SSF51556">
    <property type="entry name" value="Metallo-dependent hydrolases"/>
    <property type="match status" value="1"/>
</dbReference>
<comment type="catalytic activity">
    <reaction evidence="5">
        <text>adenine + H2O + H(+) = hypoxanthine + NH4(+)</text>
        <dbReference type="Rhea" id="RHEA:23688"/>
        <dbReference type="ChEBI" id="CHEBI:15377"/>
        <dbReference type="ChEBI" id="CHEBI:15378"/>
        <dbReference type="ChEBI" id="CHEBI:16708"/>
        <dbReference type="ChEBI" id="CHEBI:17368"/>
        <dbReference type="ChEBI" id="CHEBI:28938"/>
        <dbReference type="EC" id="3.5.4.2"/>
    </reaction>
</comment>
<dbReference type="InterPro" id="IPR006330">
    <property type="entry name" value="Ado/ade_deaminase"/>
</dbReference>
<evidence type="ECO:0000256" key="2">
    <source>
        <dbReference type="ARBA" id="ARBA00022801"/>
    </source>
</evidence>
<keyword evidence="3 5" id="KW-0862">Zinc</keyword>
<dbReference type="RefSeq" id="WP_198150197.1">
    <property type="nucleotide sequence ID" value="NZ_BMDY01000002.1"/>
</dbReference>
<protein>
    <recommendedName>
        <fullName evidence="5">Adenine deaminase</fullName>
        <shortName evidence="5">ADE</shortName>
        <ecNumber evidence="5">3.5.4.2</ecNumber>
    </recommendedName>
    <alternativeName>
        <fullName evidence="5">Adenine aminohydrolase</fullName>
        <shortName evidence="5">AAH</shortName>
    </alternativeName>
</protein>
<evidence type="ECO:0000256" key="5">
    <source>
        <dbReference type="HAMAP-Rule" id="MF_01962"/>
    </source>
</evidence>
<comment type="similarity">
    <text evidence="5">Belongs to the metallo-dependent hydrolases superfamily. Adenosine and AMP deaminases family. Adenine deaminase type 2 subfamily.</text>
</comment>
<dbReference type="EC" id="3.5.4.2" evidence="5"/>
<feature type="binding site" evidence="5">
    <location>
        <position position="278"/>
    </location>
    <ligand>
        <name>Zn(2+)</name>
        <dbReference type="ChEBI" id="CHEBI:29105"/>
        <note>catalytic</note>
    </ligand>
</feature>
<dbReference type="EMBL" id="BMDY01000002">
    <property type="protein sequence ID" value="GGA94458.1"/>
    <property type="molecule type" value="Genomic_DNA"/>
</dbReference>
<name>A0ABQ1HXL0_9ALTE</name>
<comment type="function">
    <text evidence="5">Catalyzes the hydrolytic deamination of adenine to hypoxanthine. Plays an important role in the purine salvage pathway and in nitrogen catabolism.</text>
</comment>
<feature type="domain" description="Adenosine deaminase" evidence="6">
    <location>
        <begin position="12"/>
        <end position="332"/>
    </location>
</feature>
<keyword evidence="2 5" id="KW-0378">Hydrolase</keyword>
<feature type="binding site" evidence="5">
    <location>
        <position position="279"/>
    </location>
    <ligand>
        <name>substrate</name>
    </ligand>
</feature>
<proteinExistence type="inferred from homology"/>
<dbReference type="HAMAP" id="MF_01962">
    <property type="entry name" value="Adenine_deaminase"/>
    <property type="match status" value="1"/>
</dbReference>
<feature type="binding site" evidence="5">
    <location>
        <position position="17"/>
    </location>
    <ligand>
        <name>Zn(2+)</name>
        <dbReference type="ChEBI" id="CHEBI:29105"/>
        <note>catalytic</note>
    </ligand>
</feature>
<dbReference type="InterPro" id="IPR001365">
    <property type="entry name" value="A_deaminase_dom"/>
</dbReference>
<comment type="cofactor">
    <cofactor evidence="5">
        <name>Zn(2+)</name>
        <dbReference type="ChEBI" id="CHEBI:29105"/>
    </cofactor>
    <text evidence="5">Binds 1 zinc ion per subunit.</text>
</comment>
<dbReference type="InterPro" id="IPR032466">
    <property type="entry name" value="Metal_Hydrolase"/>
</dbReference>